<proteinExistence type="predicted"/>
<dbReference type="STRING" id="538381.GCA_001696535_02645"/>
<feature type="region of interest" description="Disordered" evidence="1">
    <location>
        <begin position="64"/>
        <end position="85"/>
    </location>
</feature>
<dbReference type="Proteomes" id="UP000219331">
    <property type="component" value="Unassembled WGS sequence"/>
</dbReference>
<dbReference type="EMBL" id="OBML01000006">
    <property type="protein sequence ID" value="SOC09777.1"/>
    <property type="molecule type" value="Genomic_DNA"/>
</dbReference>
<accession>A0A285SNP3</accession>
<dbReference type="OrthoDB" id="7872894at2"/>
<gene>
    <name evidence="3" type="ORF">SAMN05421512_106117</name>
</gene>
<feature type="compositionally biased region" description="Basic and acidic residues" evidence="1">
    <location>
        <begin position="64"/>
        <end position="76"/>
    </location>
</feature>
<name>A0A285SNP3_9HYPH</name>
<reference evidence="3 4" key="1">
    <citation type="submission" date="2017-08" db="EMBL/GenBank/DDBJ databases">
        <authorList>
            <person name="de Groot N.N."/>
        </authorList>
    </citation>
    <scope>NUCLEOTIDE SEQUENCE [LARGE SCALE GENOMIC DNA]</scope>
    <source>
        <strain evidence="3 4">USBA 352</strain>
    </source>
</reference>
<feature type="chain" id="PRO_5012741399" description="SH3 domain-containing protein" evidence="2">
    <location>
        <begin position="25"/>
        <end position="159"/>
    </location>
</feature>
<evidence type="ECO:0000256" key="1">
    <source>
        <dbReference type="SAM" id="MobiDB-lite"/>
    </source>
</evidence>
<dbReference type="RefSeq" id="WP_097175090.1">
    <property type="nucleotide sequence ID" value="NZ_OBML01000006.1"/>
</dbReference>
<dbReference type="AlphaFoldDB" id="A0A285SNP3"/>
<organism evidence="3 4">
    <name type="scientific">Stappia indica</name>
    <dbReference type="NCBI Taxonomy" id="538381"/>
    <lineage>
        <taxon>Bacteria</taxon>
        <taxon>Pseudomonadati</taxon>
        <taxon>Pseudomonadota</taxon>
        <taxon>Alphaproteobacteria</taxon>
        <taxon>Hyphomicrobiales</taxon>
        <taxon>Stappiaceae</taxon>
        <taxon>Stappia</taxon>
    </lineage>
</organism>
<evidence type="ECO:0000313" key="3">
    <source>
        <dbReference type="EMBL" id="SOC09777.1"/>
    </source>
</evidence>
<sequence length="159" mass="17653">MQHPAFFALSALFAVLVAASPALAKTKAGITPLSVCSTKGEWDKLHKTLQTRAHIYNSEFVGRVDKNNPNRQDKKAAARSALAASKKGQPVDVDCRPLPGGTVLVDDTGGFSGYMCVRAPKWSSCGWIHKRYFTDHFGATSDPKVWRRNPRQEFLFLYR</sequence>
<evidence type="ECO:0008006" key="5">
    <source>
        <dbReference type="Google" id="ProtNLM"/>
    </source>
</evidence>
<protein>
    <recommendedName>
        <fullName evidence="5">SH3 domain-containing protein</fullName>
    </recommendedName>
</protein>
<keyword evidence="4" id="KW-1185">Reference proteome</keyword>
<keyword evidence="2" id="KW-0732">Signal</keyword>
<evidence type="ECO:0000256" key="2">
    <source>
        <dbReference type="SAM" id="SignalP"/>
    </source>
</evidence>
<feature type="signal peptide" evidence="2">
    <location>
        <begin position="1"/>
        <end position="24"/>
    </location>
</feature>
<evidence type="ECO:0000313" key="4">
    <source>
        <dbReference type="Proteomes" id="UP000219331"/>
    </source>
</evidence>